<feature type="compositionally biased region" description="Basic and acidic residues" evidence="1">
    <location>
        <begin position="1"/>
        <end position="27"/>
    </location>
</feature>
<dbReference type="CDD" id="cd22749">
    <property type="entry name" value="Otubain_C65"/>
    <property type="match status" value="1"/>
</dbReference>
<dbReference type="RefSeq" id="XP_044456158.1">
    <property type="nucleotide sequence ID" value="XM_044600223.1"/>
</dbReference>
<dbReference type="InterPro" id="IPR042467">
    <property type="entry name" value="Peptidase_C65_otubain_sub2"/>
</dbReference>
<evidence type="ECO:0000313" key="4">
    <source>
        <dbReference type="Proteomes" id="UP000019116"/>
    </source>
</evidence>
<dbReference type="EnsemblPlants" id="TraesCS2A02G196800.1">
    <property type="protein sequence ID" value="TraesCS2A02G196800.1"/>
    <property type="gene ID" value="TraesCS2A02G196800"/>
</dbReference>
<dbReference type="Gramene" id="TraesCS2A02G196800.1">
    <property type="protein sequence ID" value="TraesCS2A02G196800.1"/>
    <property type="gene ID" value="TraesCS2A02G196800"/>
</dbReference>
<dbReference type="Gene3D" id="1.20.1300.20">
    <property type="entry name" value="Peptidase C65 Otubain, subdomain 2"/>
    <property type="match status" value="1"/>
</dbReference>
<dbReference type="Gramene" id="TraesROB_scaffold_048322_01G000100.1">
    <property type="protein sequence ID" value="TraesROB_scaffold_048322_01G000100.1"/>
    <property type="gene ID" value="TraesROB_scaffold_048322_01G000100"/>
</dbReference>
<dbReference type="PROSITE" id="PS50802">
    <property type="entry name" value="OTU"/>
    <property type="match status" value="1"/>
</dbReference>
<dbReference type="Pfam" id="PF10275">
    <property type="entry name" value="Peptidase_C65"/>
    <property type="match status" value="1"/>
</dbReference>
<reference evidence="3" key="2">
    <citation type="submission" date="2018-10" db="UniProtKB">
        <authorList>
            <consortium name="EnsemblPlants"/>
        </authorList>
    </citation>
    <scope>IDENTIFICATION</scope>
</reference>
<dbReference type="Gramene" id="TraesJUL2A03G00648560.1">
    <property type="protein sequence ID" value="TraesJUL2A03G00648560.1"/>
    <property type="gene ID" value="TraesJUL2A03G00648560"/>
</dbReference>
<dbReference type="InterPro" id="IPR038765">
    <property type="entry name" value="Papain-like_cys_pep_sf"/>
</dbReference>
<dbReference type="GO" id="GO:0004843">
    <property type="term" value="F:cysteine-type deubiquitinase activity"/>
    <property type="evidence" value="ECO:0000318"/>
    <property type="project" value="GO_Central"/>
</dbReference>
<dbReference type="SUPFAM" id="SSF54001">
    <property type="entry name" value="Cysteine proteinases"/>
    <property type="match status" value="1"/>
</dbReference>
<dbReference type="SMR" id="A0A3B6AW90"/>
<dbReference type="PANTHER" id="PTHR12931">
    <property type="entry name" value="UBIQUITIN THIOLESTERASE PROTEIN OTUB"/>
    <property type="match status" value="1"/>
</dbReference>
<name>A0A3B6AW90_WHEAT</name>
<dbReference type="InterPro" id="IPR003323">
    <property type="entry name" value="OTU_dom"/>
</dbReference>
<dbReference type="GeneID" id="123188185"/>
<feature type="domain" description="OTU" evidence="2">
    <location>
        <begin position="198"/>
        <end position="404"/>
    </location>
</feature>
<evidence type="ECO:0000259" key="2">
    <source>
        <dbReference type="PROSITE" id="PS50802"/>
    </source>
</evidence>
<protein>
    <recommendedName>
        <fullName evidence="2">OTU domain-containing protein</fullName>
    </recommendedName>
</protein>
<reference evidence="3" key="1">
    <citation type="submission" date="2018-08" db="EMBL/GenBank/DDBJ databases">
        <authorList>
            <person name="Rossello M."/>
        </authorList>
    </citation>
    <scope>NUCLEOTIDE SEQUENCE [LARGE SCALE GENOMIC DNA]</scope>
    <source>
        <strain evidence="3">cv. Chinese Spring</strain>
    </source>
</reference>
<dbReference type="Gramene" id="TraesCS2A03G0409900.1">
    <property type="protein sequence ID" value="TraesCS2A03G0409900.1.CDS"/>
    <property type="gene ID" value="TraesCS2A03G0409900"/>
</dbReference>
<dbReference type="GO" id="GO:0043130">
    <property type="term" value="F:ubiquitin binding"/>
    <property type="evidence" value="ECO:0000318"/>
    <property type="project" value="GO_Central"/>
</dbReference>
<keyword evidence="4" id="KW-1185">Reference proteome</keyword>
<feature type="compositionally biased region" description="Basic and acidic residues" evidence="1">
    <location>
        <begin position="139"/>
        <end position="156"/>
    </location>
</feature>
<gene>
    <name evidence="3" type="primary">LOC123188185</name>
</gene>
<dbReference type="AlphaFoldDB" id="A0A3B6AW90"/>
<dbReference type="Gramene" id="TraesCAD_scaffold_047540_01G000100.1">
    <property type="protein sequence ID" value="TraesCAD_scaffold_047540_01G000100.1"/>
    <property type="gene ID" value="TraesCAD_scaffold_047540_01G000100"/>
</dbReference>
<dbReference type="Gramene" id="TraesSYM2A03G00650780.1">
    <property type="protein sequence ID" value="TraesSYM2A03G00650780.1"/>
    <property type="gene ID" value="TraesSYM2A03G00650780"/>
</dbReference>
<sequence>MASGSGKDRDDGKQEEPARVHGQRDDASAASPTGAPSFGAAQAGSGVSSPPLHSPPPVDDQAGGGSRRAGESISSPPPPSAPPVDVQTGSQIFEAGRSSSAAARAGEQAGLPKAKTLLRKIFSSGKNKVLCREGIGSSERPHVGSSERPHVGGSERPHVNQQAIPYVQALNHYVGQILALYRDRIYAVNAITLGDRYLEFRPVEEDGECFYRSFIFSYLEQVLDRKGRNEERRLLAAIQELAEESARLGWASEFSRSHDAFKELMKKVKRWKKKRRLIPISTDRYKRKLLEFFSTYDQTEDIFVFLRLVAASWLCLHRADYTEDIPGLGEDDSVADWCLQHVTPRRAVAGRAQMWALAAALQVSLVLVQLNEEAPDDVYVSPGADAACVHVLFTINHYDILYPI</sequence>
<evidence type="ECO:0000313" key="3">
    <source>
        <dbReference type="EnsemblPlants" id="TraesCS2A02G196800.1"/>
    </source>
</evidence>
<feature type="region of interest" description="Disordered" evidence="1">
    <location>
        <begin position="134"/>
        <end position="156"/>
    </location>
</feature>
<dbReference type="Gramene" id="TraesJAG2A03G00643550.1">
    <property type="protein sequence ID" value="TraesJAG2A03G00643550.1"/>
    <property type="gene ID" value="TraesJAG2A03G00643550"/>
</dbReference>
<dbReference type="Gramene" id="TraesWEE_scaffold_035915_01G000200.1">
    <property type="protein sequence ID" value="TraesWEE_scaffold_035915_01G000200.1"/>
    <property type="gene ID" value="TraesWEE_scaffold_035915_01G000200"/>
</dbReference>
<dbReference type="InterPro" id="IPR019400">
    <property type="entry name" value="Peptidase_C65_otubain"/>
</dbReference>
<dbReference type="Gramene" id="TraesPARA_EIv1.0_0422400.1">
    <property type="protein sequence ID" value="TraesPARA_EIv1.0_0422400.1.CDS"/>
    <property type="gene ID" value="TraesPARA_EIv1.0_0422400"/>
</dbReference>
<dbReference type="Gramene" id="TraesNOR2A03G00653290.1">
    <property type="protein sequence ID" value="TraesNOR2A03G00653290.1"/>
    <property type="gene ID" value="TraesNOR2A03G00653290"/>
</dbReference>
<dbReference type="STRING" id="4565.A0A3B6AW90"/>
<accession>A0A3B6AW90</accession>
<organism evidence="3">
    <name type="scientific">Triticum aestivum</name>
    <name type="common">Wheat</name>
    <dbReference type="NCBI Taxonomy" id="4565"/>
    <lineage>
        <taxon>Eukaryota</taxon>
        <taxon>Viridiplantae</taxon>
        <taxon>Streptophyta</taxon>
        <taxon>Embryophyta</taxon>
        <taxon>Tracheophyta</taxon>
        <taxon>Spermatophyta</taxon>
        <taxon>Magnoliopsida</taxon>
        <taxon>Liliopsida</taxon>
        <taxon>Poales</taxon>
        <taxon>Poaceae</taxon>
        <taxon>BOP clade</taxon>
        <taxon>Pooideae</taxon>
        <taxon>Triticodae</taxon>
        <taxon>Triticeae</taxon>
        <taxon>Triticinae</taxon>
        <taxon>Triticum</taxon>
    </lineage>
</organism>
<evidence type="ECO:0000256" key="1">
    <source>
        <dbReference type="SAM" id="MobiDB-lite"/>
    </source>
</evidence>
<feature type="region of interest" description="Disordered" evidence="1">
    <location>
        <begin position="1"/>
        <end position="87"/>
    </location>
</feature>
<dbReference type="OrthoDB" id="671359at2759"/>
<dbReference type="PANTHER" id="PTHR12931:SF24">
    <property type="entry name" value="OTU DOMAIN-CONTAINING PROTEIN"/>
    <property type="match status" value="1"/>
</dbReference>
<dbReference type="OMA" id="THGRWNH"/>
<dbReference type="Proteomes" id="UP000019116">
    <property type="component" value="Chromosome 2A"/>
</dbReference>
<proteinExistence type="predicted"/>